<gene>
    <name evidence="1" type="ORF">RI129_010601</name>
</gene>
<dbReference type="PANTHER" id="PTHR15002">
    <property type="entry name" value="RIBOSOMAL BIOGENESIS PROTEIN LAS1L"/>
    <property type="match status" value="1"/>
</dbReference>
<dbReference type="GO" id="GO:0000460">
    <property type="term" value="P:maturation of 5.8S rRNA"/>
    <property type="evidence" value="ECO:0007669"/>
    <property type="project" value="TreeGrafter"/>
</dbReference>
<dbReference type="EMBL" id="JAVRBK010000008">
    <property type="protein sequence ID" value="KAK5639790.1"/>
    <property type="molecule type" value="Genomic_DNA"/>
</dbReference>
<dbReference type="GO" id="GO:0000470">
    <property type="term" value="P:maturation of LSU-rRNA"/>
    <property type="evidence" value="ECO:0007669"/>
    <property type="project" value="TreeGrafter"/>
</dbReference>
<keyword evidence="2" id="KW-1185">Reference proteome</keyword>
<evidence type="ECO:0000313" key="1">
    <source>
        <dbReference type="EMBL" id="KAK5639790.1"/>
    </source>
</evidence>
<protein>
    <submittedName>
        <fullName evidence="1">Uncharacterized protein</fullName>
    </submittedName>
</protein>
<dbReference type="GO" id="GO:0030687">
    <property type="term" value="C:preribosome, large subunit precursor"/>
    <property type="evidence" value="ECO:0007669"/>
    <property type="project" value="TreeGrafter"/>
</dbReference>
<proteinExistence type="predicted"/>
<dbReference type="GO" id="GO:0004519">
    <property type="term" value="F:endonuclease activity"/>
    <property type="evidence" value="ECO:0007669"/>
    <property type="project" value="InterPro"/>
</dbReference>
<name>A0AAN7UZ03_9COLE</name>
<dbReference type="Proteomes" id="UP001329430">
    <property type="component" value="Chromosome 8"/>
</dbReference>
<comment type="caution">
    <text evidence="1">The sequence shown here is derived from an EMBL/GenBank/DDBJ whole genome shotgun (WGS) entry which is preliminary data.</text>
</comment>
<accession>A0AAN7UZ03</accession>
<dbReference type="InterPro" id="IPR007174">
    <property type="entry name" value="Las1"/>
</dbReference>
<sequence length="498" mass="57549">MALSQQFEGLMLVPWFNREEWDYVYKLLYEQNNLSGAYTMMKIWKQRTPKLPSAVECTLMILDAYILRDSSSDDSTRLLYSASIMRFLNLCCSQDDKQGTFTQKVKSHNIPEWLVNLRHDIAHSSSVPSLELLTCAVDFCFQWIHEIYWERQCPILENYSPSATISIESVRPALKSYCRIISLYYLKNCVKNAKEIDYYESKLKAVLTNYKHDDMDFISTVSNRLLQFIINETGEVRQRCHKELIVDTIISDGGLLLVYTKDNVYFDVRSALRLPKDFVNAWSNLIDFVFDMGCLQLLLERLLRIVNNEIVQPALRRTCGLWISYFLERLLLTKLIKESNVKGNIKKSAFRKFPNMRTLPPLVYHSEIESILSDIGELKIIAEDNPNIHTLLFVDILFELCGASGEETEIIRILANPKKEDEESIKDFDEIANICFDGDDNGVHIISNGVHLESMEHLANECRFAPVEDYSIFENCSLGVLRHQNTNTNPYLANGYSL</sequence>
<reference evidence="1 2" key="1">
    <citation type="journal article" date="2024" name="Insects">
        <title>An Improved Chromosome-Level Genome Assembly of the Firefly Pyrocoelia pectoralis.</title>
        <authorList>
            <person name="Fu X."/>
            <person name="Meyer-Rochow V.B."/>
            <person name="Ballantyne L."/>
            <person name="Zhu X."/>
        </authorList>
    </citation>
    <scope>NUCLEOTIDE SEQUENCE [LARGE SCALE GENOMIC DNA]</scope>
    <source>
        <strain evidence="1">XCY_ONT2</strain>
    </source>
</reference>
<dbReference type="GO" id="GO:0090730">
    <property type="term" value="C:Las1 complex"/>
    <property type="evidence" value="ECO:0007669"/>
    <property type="project" value="InterPro"/>
</dbReference>
<dbReference type="Pfam" id="PF04031">
    <property type="entry name" value="Las1"/>
    <property type="match status" value="1"/>
</dbReference>
<evidence type="ECO:0000313" key="2">
    <source>
        <dbReference type="Proteomes" id="UP001329430"/>
    </source>
</evidence>
<dbReference type="AlphaFoldDB" id="A0AAN7UZ03"/>
<organism evidence="1 2">
    <name type="scientific">Pyrocoelia pectoralis</name>
    <dbReference type="NCBI Taxonomy" id="417401"/>
    <lineage>
        <taxon>Eukaryota</taxon>
        <taxon>Metazoa</taxon>
        <taxon>Ecdysozoa</taxon>
        <taxon>Arthropoda</taxon>
        <taxon>Hexapoda</taxon>
        <taxon>Insecta</taxon>
        <taxon>Pterygota</taxon>
        <taxon>Neoptera</taxon>
        <taxon>Endopterygota</taxon>
        <taxon>Coleoptera</taxon>
        <taxon>Polyphaga</taxon>
        <taxon>Elateriformia</taxon>
        <taxon>Elateroidea</taxon>
        <taxon>Lampyridae</taxon>
        <taxon>Lampyrinae</taxon>
        <taxon>Pyrocoelia</taxon>
    </lineage>
</organism>
<dbReference type="PANTHER" id="PTHR15002:SF0">
    <property type="entry name" value="RIBOSOMAL BIOGENESIS PROTEIN LAS1L"/>
    <property type="match status" value="1"/>
</dbReference>